<organism evidence="9 10">
    <name type="scientific">Quillaja saponaria</name>
    <name type="common">Soap bark tree</name>
    <dbReference type="NCBI Taxonomy" id="32244"/>
    <lineage>
        <taxon>Eukaryota</taxon>
        <taxon>Viridiplantae</taxon>
        <taxon>Streptophyta</taxon>
        <taxon>Embryophyta</taxon>
        <taxon>Tracheophyta</taxon>
        <taxon>Spermatophyta</taxon>
        <taxon>Magnoliopsida</taxon>
        <taxon>eudicotyledons</taxon>
        <taxon>Gunneridae</taxon>
        <taxon>Pentapetalae</taxon>
        <taxon>rosids</taxon>
        <taxon>fabids</taxon>
        <taxon>Fabales</taxon>
        <taxon>Quillajaceae</taxon>
        <taxon>Quillaja</taxon>
    </lineage>
</organism>
<dbReference type="Pfam" id="PF07725">
    <property type="entry name" value="LRR_3"/>
    <property type="match status" value="1"/>
</dbReference>
<dbReference type="Gene3D" id="3.40.50.10140">
    <property type="entry name" value="Toll/interleukin-1 receptor homology (TIR) domain"/>
    <property type="match status" value="1"/>
</dbReference>
<evidence type="ECO:0000256" key="7">
    <source>
        <dbReference type="ARBA" id="ARBA00047304"/>
    </source>
</evidence>
<keyword evidence="10" id="KW-1185">Reference proteome</keyword>
<dbReference type="PANTHER" id="PTHR11017:SF479">
    <property type="entry name" value="DISEASE RESISTANCE PROTEIN (TIR-NBS-LRR CLASS) FAMILY"/>
    <property type="match status" value="1"/>
</dbReference>
<evidence type="ECO:0000256" key="4">
    <source>
        <dbReference type="ARBA" id="ARBA00022801"/>
    </source>
</evidence>
<evidence type="ECO:0000313" key="10">
    <source>
        <dbReference type="Proteomes" id="UP001163823"/>
    </source>
</evidence>
<dbReference type="InterPro" id="IPR058546">
    <property type="entry name" value="RPS4B/Roq1-like_LRR"/>
</dbReference>
<dbReference type="SUPFAM" id="SSF52540">
    <property type="entry name" value="P-loop containing nucleoside triphosphate hydrolases"/>
    <property type="match status" value="1"/>
</dbReference>
<dbReference type="EMBL" id="JARAOO010000011">
    <property type="protein sequence ID" value="KAJ7951584.1"/>
    <property type="molecule type" value="Genomic_DNA"/>
</dbReference>
<keyword evidence="2" id="KW-0433">Leucine-rich repeat</keyword>
<proteinExistence type="predicted"/>
<dbReference type="FunFam" id="3.40.50.10140:FF:000007">
    <property type="entry name" value="Disease resistance protein (TIR-NBS-LRR class)"/>
    <property type="match status" value="1"/>
</dbReference>
<dbReference type="InterPro" id="IPR045344">
    <property type="entry name" value="C-JID"/>
</dbReference>
<reference evidence="9" key="1">
    <citation type="journal article" date="2023" name="Science">
        <title>Elucidation of the pathway for biosynthesis of saponin adjuvants from the soapbark tree.</title>
        <authorList>
            <person name="Reed J."/>
            <person name="Orme A."/>
            <person name="El-Demerdash A."/>
            <person name="Owen C."/>
            <person name="Martin L.B.B."/>
            <person name="Misra R.C."/>
            <person name="Kikuchi S."/>
            <person name="Rejzek M."/>
            <person name="Martin A.C."/>
            <person name="Harkess A."/>
            <person name="Leebens-Mack J."/>
            <person name="Louveau T."/>
            <person name="Stephenson M.J."/>
            <person name="Osbourn A."/>
        </authorList>
    </citation>
    <scope>NUCLEOTIDE SEQUENCE</scope>
    <source>
        <strain evidence="9">S10</strain>
    </source>
</reference>
<dbReference type="InterPro" id="IPR011713">
    <property type="entry name" value="Leu-rich_rpt_3"/>
</dbReference>
<dbReference type="Pfam" id="PF20160">
    <property type="entry name" value="C-JID"/>
    <property type="match status" value="1"/>
</dbReference>
<dbReference type="GO" id="GO:0043531">
    <property type="term" value="F:ADP binding"/>
    <property type="evidence" value="ECO:0007669"/>
    <property type="project" value="InterPro"/>
</dbReference>
<dbReference type="GO" id="GO:0061809">
    <property type="term" value="F:NAD+ nucleosidase activity, cyclic ADP-ribose generating"/>
    <property type="evidence" value="ECO:0007669"/>
    <property type="project" value="UniProtKB-EC"/>
</dbReference>
<dbReference type="Pfam" id="PF23286">
    <property type="entry name" value="LRR_13"/>
    <property type="match status" value="1"/>
</dbReference>
<dbReference type="Gene3D" id="3.40.50.300">
    <property type="entry name" value="P-loop containing nucleotide triphosphate hydrolases"/>
    <property type="match status" value="1"/>
</dbReference>
<evidence type="ECO:0000256" key="5">
    <source>
        <dbReference type="ARBA" id="ARBA00022821"/>
    </source>
</evidence>
<evidence type="ECO:0000256" key="2">
    <source>
        <dbReference type="ARBA" id="ARBA00022614"/>
    </source>
</evidence>
<feature type="domain" description="TIR" evidence="8">
    <location>
        <begin position="9"/>
        <end position="177"/>
    </location>
</feature>
<dbReference type="Gene3D" id="1.10.8.430">
    <property type="entry name" value="Helical domain of apoptotic protease-activating factors"/>
    <property type="match status" value="1"/>
</dbReference>
<dbReference type="Pfam" id="PF23282">
    <property type="entry name" value="WHD_ROQ1"/>
    <property type="match status" value="1"/>
</dbReference>
<protein>
    <recommendedName>
        <fullName evidence="1">ADP-ribosyl cyclase/cyclic ADP-ribose hydrolase</fullName>
        <ecNumber evidence="1">3.2.2.6</ecNumber>
    </recommendedName>
</protein>
<comment type="catalytic activity">
    <reaction evidence="7">
        <text>NAD(+) + H2O = ADP-D-ribose + nicotinamide + H(+)</text>
        <dbReference type="Rhea" id="RHEA:16301"/>
        <dbReference type="ChEBI" id="CHEBI:15377"/>
        <dbReference type="ChEBI" id="CHEBI:15378"/>
        <dbReference type="ChEBI" id="CHEBI:17154"/>
        <dbReference type="ChEBI" id="CHEBI:57540"/>
        <dbReference type="ChEBI" id="CHEBI:57967"/>
        <dbReference type="EC" id="3.2.2.6"/>
    </reaction>
    <physiologicalReaction direction="left-to-right" evidence="7">
        <dbReference type="Rhea" id="RHEA:16302"/>
    </physiologicalReaction>
</comment>
<dbReference type="SMART" id="SM00255">
    <property type="entry name" value="TIR"/>
    <property type="match status" value="1"/>
</dbReference>
<dbReference type="PANTHER" id="PTHR11017">
    <property type="entry name" value="LEUCINE-RICH REPEAT-CONTAINING PROTEIN"/>
    <property type="match status" value="1"/>
</dbReference>
<dbReference type="InterPro" id="IPR002182">
    <property type="entry name" value="NB-ARC"/>
</dbReference>
<dbReference type="InterPro" id="IPR042197">
    <property type="entry name" value="Apaf_helical"/>
</dbReference>
<comment type="caution">
    <text evidence="9">The sequence shown here is derived from an EMBL/GenBank/DDBJ whole genome shotgun (WGS) entry which is preliminary data.</text>
</comment>
<dbReference type="InterPro" id="IPR035897">
    <property type="entry name" value="Toll_tir_struct_dom_sf"/>
</dbReference>
<evidence type="ECO:0000256" key="1">
    <source>
        <dbReference type="ARBA" id="ARBA00011982"/>
    </source>
</evidence>
<dbReference type="InterPro" id="IPR036390">
    <property type="entry name" value="WH_DNA-bd_sf"/>
</dbReference>
<dbReference type="Gene3D" id="3.80.10.10">
    <property type="entry name" value="Ribonuclease Inhibitor"/>
    <property type="match status" value="3"/>
</dbReference>
<dbReference type="KEGG" id="qsa:O6P43_027607"/>
<sequence>MASSFPRLRIHDVFINYRGYDSGYDTRDNFTGRLRSYLRQRDITNYIEYEIHVSTDEMYQRLYTGIEESAVSVVIFSENYASSKWCLDELVKIQECRKSNGQIVIPVFYKIYPTQVLQLTGTYANHLAEHEQELGERKVQKWKDALTETANLPGRVSSNYRLSEFLKEIADDIAEKLTHVTTYDSLRFVGIEKHIMQVEALLQIDSSDDSIAVGIWGTGGIGKTTIATGVYCKLRHKFDACYFLENVRENSEKRGLIALRNEILSQILDPIVEASAGSAPDLEKLRYMKVFLVLDDVSNITQLDYLMGASVFFNQGSRIIVTTRDRNVLDRKGVNDNHIYDAKGLDWNEALKLFSLRAFDQNCPPEAFTDLSERLVSHATGVPLVLNLLGSLLYGRSMEEWESAFGKIENGQLYYIYQVLVLSYDALNQNDKNLFLDVTCFFKGEELEFVKRISNACGFSADRGIPRLMEKSLVTISNNIIEVYASLQDMVEEIIGRNIQEPGERSRLWDPEHVDHIFRCNSGTEAVEGIFLDMSKVKEIELSPEAFTRMSKLRLLKFYVPAYHDSSKLCLPWGLDYLPRELRYLHWHGYPLKSLPSRFCPEKLVELHMPHSNVEELWEGIQSLPFLYYIDLSHSRNLIAIPDFSQAPSLQSINLEFCTSLLQVHPSIQYLVKLRHLNLQCCENLLSLPSHIKLTSLEVLDLQHCSNLQMFPVIEGDMENLVSLALGGCESLKCLPSSIHMLKALTILSLDDCSKLEELPEIFESMARLKSLCLRGTAIKKLPSSISHLVGLKTLSLDMCRNLKFLPEINNTLKWLETLSLSNCEKIENLPRLAGLSSLVELNLSGCCNLLQILEDIGSLSSLSNFSVKGSKIMSIPASIKNLHRLYRLDLTDCSRLEFLPELSPVLQYLYATNCVSLGKVSGSKVVLNSRNITEDTGNNHDNVQLFDFTGCLELDQESCSNIMVDAQIRIRHMAKLSRKLSPSLTICFPGNEIPDLFSHRAEGSCLTMKVSPGWCNDRFLGFALCVVTEFKGRALVDFRLQCGLKINDGNIRKYNSPCLWYGTRFVDSHHTLLWYDHVFHHQTMKEIKNGNRIDEISFDFYSINDHDFVYSWEVTKCGICLLYAHEELDTSSIIDDDDEEEEEEEDEDLG</sequence>
<evidence type="ECO:0000313" key="9">
    <source>
        <dbReference type="EMBL" id="KAJ7951584.1"/>
    </source>
</evidence>
<evidence type="ECO:0000256" key="3">
    <source>
        <dbReference type="ARBA" id="ARBA00022737"/>
    </source>
</evidence>
<evidence type="ECO:0000259" key="8">
    <source>
        <dbReference type="PROSITE" id="PS50104"/>
    </source>
</evidence>
<keyword evidence="3" id="KW-0677">Repeat</keyword>
<dbReference type="AlphaFoldDB" id="A0AAD7PE53"/>
<dbReference type="Pfam" id="PF01582">
    <property type="entry name" value="TIR"/>
    <property type="match status" value="1"/>
</dbReference>
<dbReference type="GO" id="GO:0006952">
    <property type="term" value="P:defense response"/>
    <property type="evidence" value="ECO:0007669"/>
    <property type="project" value="UniProtKB-KW"/>
</dbReference>
<dbReference type="EC" id="3.2.2.6" evidence="1"/>
<dbReference type="SUPFAM" id="SSF52200">
    <property type="entry name" value="Toll/Interleukin receptor TIR domain"/>
    <property type="match status" value="1"/>
</dbReference>
<accession>A0AAD7PE53</accession>
<dbReference type="SUPFAM" id="SSF46785">
    <property type="entry name" value="Winged helix' DNA-binding domain"/>
    <property type="match status" value="1"/>
</dbReference>
<dbReference type="PROSITE" id="PS50104">
    <property type="entry name" value="TIR"/>
    <property type="match status" value="1"/>
</dbReference>
<dbReference type="InterPro" id="IPR000157">
    <property type="entry name" value="TIR_dom"/>
</dbReference>
<dbReference type="EMBL" id="JARAOO010000011">
    <property type="protein sequence ID" value="KAJ7951585.1"/>
    <property type="molecule type" value="Genomic_DNA"/>
</dbReference>
<dbReference type="InterPro" id="IPR044974">
    <property type="entry name" value="Disease_R_plants"/>
</dbReference>
<gene>
    <name evidence="9" type="ORF">O6P43_027607</name>
</gene>
<dbReference type="Proteomes" id="UP001163823">
    <property type="component" value="Chromosome 11"/>
</dbReference>
<keyword evidence="5" id="KW-0611">Plant defense</keyword>
<dbReference type="PRINTS" id="PR00364">
    <property type="entry name" value="DISEASERSIST"/>
</dbReference>
<dbReference type="InterPro" id="IPR058192">
    <property type="entry name" value="WHD_ROQ1-like"/>
</dbReference>
<dbReference type="SUPFAM" id="SSF52058">
    <property type="entry name" value="L domain-like"/>
    <property type="match status" value="1"/>
</dbReference>
<dbReference type="FunFam" id="3.80.10.10:FF:000386">
    <property type="entry name" value="Disease resistance protein RPS4"/>
    <property type="match status" value="1"/>
</dbReference>
<dbReference type="InterPro" id="IPR032675">
    <property type="entry name" value="LRR_dom_sf"/>
</dbReference>
<name>A0AAD7PE53_QUISA</name>
<dbReference type="GO" id="GO:0007165">
    <property type="term" value="P:signal transduction"/>
    <property type="evidence" value="ECO:0007669"/>
    <property type="project" value="InterPro"/>
</dbReference>
<dbReference type="Pfam" id="PF00931">
    <property type="entry name" value="NB-ARC"/>
    <property type="match status" value="1"/>
</dbReference>
<keyword evidence="6" id="KW-0520">NAD</keyword>
<evidence type="ECO:0000256" key="6">
    <source>
        <dbReference type="ARBA" id="ARBA00023027"/>
    </source>
</evidence>
<keyword evidence="4" id="KW-0378">Hydrolase</keyword>
<dbReference type="InterPro" id="IPR027417">
    <property type="entry name" value="P-loop_NTPase"/>
</dbReference>